<protein>
    <submittedName>
        <fullName evidence="1">Uncharacterized protein</fullName>
    </submittedName>
</protein>
<name>A0A6C0L3V8_9ZZZZ</name>
<proteinExistence type="predicted"/>
<dbReference type="CDD" id="cd02019">
    <property type="entry name" value="NK"/>
    <property type="match status" value="1"/>
</dbReference>
<dbReference type="Gene3D" id="3.40.50.300">
    <property type="entry name" value="P-loop containing nucleotide triphosphate hydrolases"/>
    <property type="match status" value="1"/>
</dbReference>
<dbReference type="SUPFAM" id="SSF52540">
    <property type="entry name" value="P-loop containing nucleoside triphosphate hydrolases"/>
    <property type="match status" value="1"/>
</dbReference>
<evidence type="ECO:0000313" key="1">
    <source>
        <dbReference type="EMBL" id="QHU23148.1"/>
    </source>
</evidence>
<dbReference type="EMBL" id="MN741024">
    <property type="protein sequence ID" value="QHU23148.1"/>
    <property type="molecule type" value="Genomic_DNA"/>
</dbReference>
<organism evidence="1">
    <name type="scientific">viral metagenome</name>
    <dbReference type="NCBI Taxonomy" id="1070528"/>
    <lineage>
        <taxon>unclassified sequences</taxon>
        <taxon>metagenomes</taxon>
        <taxon>organismal metagenomes</taxon>
    </lineage>
</organism>
<dbReference type="InterPro" id="IPR027417">
    <property type="entry name" value="P-loop_NTPase"/>
</dbReference>
<dbReference type="AlphaFoldDB" id="A0A6C0L3V8"/>
<sequence length="216" mass="25013">MHPKKIKEIEAIFKNNKNNQEYWDTKQKKTKRGLNIISPPTNCFVHKICGELLATKRIIWIGGPPGVGKTTCVKRFQNYGCMALDGEDHWNREKLNGIIKMSEKANNELNTTFVFGACYGKYLLEAPDYVIPVLIFPDKDVYKKRLEWRDTQGPKKQQLLAKERYITDEEIAKGDNKVLVLRQKVEECVDVTICRICELIVNKIKRDKKKKALEGK</sequence>
<reference evidence="1" key="1">
    <citation type="journal article" date="2020" name="Nature">
        <title>Giant virus diversity and host interactions through global metagenomics.</title>
        <authorList>
            <person name="Schulz F."/>
            <person name="Roux S."/>
            <person name="Paez-Espino D."/>
            <person name="Jungbluth S."/>
            <person name="Walsh D.A."/>
            <person name="Denef V.J."/>
            <person name="McMahon K.D."/>
            <person name="Konstantinidis K.T."/>
            <person name="Eloe-Fadrosh E.A."/>
            <person name="Kyrpides N.C."/>
            <person name="Woyke T."/>
        </authorList>
    </citation>
    <scope>NUCLEOTIDE SEQUENCE</scope>
    <source>
        <strain evidence="1">GVMAG-S-ERX555907-63</strain>
    </source>
</reference>
<accession>A0A6C0L3V8</accession>